<evidence type="ECO:0008006" key="8">
    <source>
        <dbReference type="Google" id="ProtNLM"/>
    </source>
</evidence>
<dbReference type="InterPro" id="IPR032697">
    <property type="entry name" value="SQ_cyclase_N"/>
</dbReference>
<reference evidence="6" key="1">
    <citation type="journal article" date="2009" name="Rice">
        <title>De Novo Next Generation Sequencing of Plant Genomes.</title>
        <authorList>
            <person name="Rounsley S."/>
            <person name="Marri P.R."/>
            <person name="Yu Y."/>
            <person name="He R."/>
            <person name="Sisneros N."/>
            <person name="Goicoechea J.L."/>
            <person name="Lee S.J."/>
            <person name="Angelova A."/>
            <person name="Kudrna D."/>
            <person name="Luo M."/>
            <person name="Affourtit J."/>
            <person name="Desany B."/>
            <person name="Knight J."/>
            <person name="Niazi F."/>
            <person name="Egholm M."/>
            <person name="Wing R.A."/>
        </authorList>
    </citation>
    <scope>NUCLEOTIDE SEQUENCE [LARGE SCALE GENOMIC DNA]</scope>
    <source>
        <strain evidence="6">cv. IRGC 105608</strain>
    </source>
</reference>
<evidence type="ECO:0000256" key="1">
    <source>
        <dbReference type="ARBA" id="ARBA00009755"/>
    </source>
</evidence>
<dbReference type="STRING" id="65489.A0A0D3F0I8"/>
<evidence type="ECO:0000256" key="2">
    <source>
        <dbReference type="ARBA" id="ARBA00022737"/>
    </source>
</evidence>
<keyword evidence="3" id="KW-0413">Isomerase</keyword>
<evidence type="ECO:0000313" key="7">
    <source>
        <dbReference type="Proteomes" id="UP000026960"/>
    </source>
</evidence>
<dbReference type="InterPro" id="IPR018333">
    <property type="entry name" value="Squalene_cyclase"/>
</dbReference>
<evidence type="ECO:0000313" key="6">
    <source>
        <dbReference type="EnsemblPlants" id="OBART02G03330.1"/>
    </source>
</evidence>
<organism evidence="6">
    <name type="scientific">Oryza barthii</name>
    <dbReference type="NCBI Taxonomy" id="65489"/>
    <lineage>
        <taxon>Eukaryota</taxon>
        <taxon>Viridiplantae</taxon>
        <taxon>Streptophyta</taxon>
        <taxon>Embryophyta</taxon>
        <taxon>Tracheophyta</taxon>
        <taxon>Spermatophyta</taxon>
        <taxon>Magnoliopsida</taxon>
        <taxon>Liliopsida</taxon>
        <taxon>Poales</taxon>
        <taxon>Poaceae</taxon>
        <taxon>BOP clade</taxon>
        <taxon>Oryzoideae</taxon>
        <taxon>Oryzeae</taxon>
        <taxon>Oryzinae</taxon>
        <taxon>Oryza</taxon>
    </lineage>
</organism>
<sequence length="1663" mass="189453">MWRLKVAESGGTPLLRSTNGFLGRAVWEFDPDHGTPEDRADVERVRREFTDHRLHHRESADLLMRMQQNKHQRRRYRIPPVNNKLGEKEEVTEEIAMASLRRALDEFSSLQADDGHWPGDFSGVMYIMPGLNEDGGWGSLILCSSTMFGTCSNYITLRLLGEETSNEQLAKGRIWIISHGGATLVPQWGKIWLSILGVYEWAGNNPIFPELWLTPQFLPFHPGKFWCLTRMVYLPMAYLYGKKFVGPTTPTILALREEIYSAHYLTIDWAQARSACAKEDLVCPRTRLQNAVWSWLYKWVEPVMSSWAMSKLRGRALDRLMEHIHYEDENTQYLCICSVNKALNMVCCWAEDPNSDAFKRHLARVPDFLWLSEDGMKAQVYDGCQSWETAFIIQAFCATDLVNEYASTVQRAHEFLKNSQVVRNHPGDQSYWHRHRSKGSWTLSSADNGWAVSDTTAEALKAVLLLTKISINVVGDPIERERLHDAVDCLLSFVISRMHVLSASSFGAIQRTVPWLPLGTWGVCFTYGAFFSVKGLIAAGRTYENSSSIRKACDFIMSKQLNTGGWGESHVSNETKVYVNIKGDHAHAVNTAWAMLTLIYAGQMERDPAPLHCAAKELINMQLETGEFPQQEHVGCFNCSAFFNYPNYRNLFPIWALGELYGLAEMIWFWINHYSNLIYKYFSKQGIDSGFGHNYKASMWRLKVAEGGGALLRSTNGFLGRAVWELDPDHGTPEDRADVERVRREFTDDRLRRRESADLLMRMQFAKQKKLQRRRDSIPPAVKLGEKEQVTEEIAMASLRRALDEFSSLQADDGHWPGDFSGVMFIMPGLNEDGGWGTFLSSSTMFGTCSNYITLRLLGEVLTNEQLARGRIWIISHGGATLVPQWGKIWLSILGVYEWAGNNPIFPELWLAPQFLPFHPGKFWCLTRMVYLPMAYLYGKKFVGPTTPTILALREEIYPVHYLTIDWAQARSACAKEDLVCPRTRLQNAVWSWLYKWVEPVMSSWAMNKLRGRALDALMEHIHYEDENTQYLCICSVNKALNMVCCWAEDPNSDAFKRHLARVPDFLWLSEDGMKAQVYDGCQSWETALIIQAFCATDLVNEYASTVQRAHEFMKNSQVVRNHPGDQSYWHRHRSKGSWTLSSADNGWAVSDTTAEALKAVLLLTKISSSMVGDPIERERLYDAVDCLLSFVNKDGTISTYECKRTSTWIEISRMYLLSASSFGAVQRTMPWLPKACDFILSKQLNTGGWGESHVSNETKVYVNIKGDRAHVVNTAWAMLTLIYAGQMERDPTPLHCAAKELINMQLETGEFPQQALNMVCCWAEDPNSDAFKRHLARVPDFLWLSEDGMKAQVYDGCQSWETALIIQAFCATDLVNEYASTVQRAHEFMKNSQVVRNHPGDQSYWHRHRSKGSWTLSSADNGWAVSDTTAEALKAVLLLTKISSSMVGDPIERERLYDAVDCLLSFVNKDGTISTYECKRTSTWIEILKPCESFPDMVVDYPYPECTSSVLQALVLFKELCPGYRTEEIEECVRNASITYENSSSIRKACDFILSKQLNTGGWGESHVSNETKVYVNIKGDRAHVVNTAWAMLTLIYAGQMERDPTPLHCAAKELINMQLETGEFPQQEHVGCFNCSLLFNYPNYRNIFPIWALGEYCWHLR</sequence>
<feature type="domain" description="Squalene cyclase N-terminal" evidence="5">
    <location>
        <begin position="831"/>
        <end position="1069"/>
    </location>
</feature>
<dbReference type="GO" id="GO:0031559">
    <property type="term" value="F:oxidosqualene cyclase activity"/>
    <property type="evidence" value="ECO:0007669"/>
    <property type="project" value="UniProtKB-ARBA"/>
</dbReference>
<name>A0A0D3F0I8_9ORYZ</name>
<dbReference type="PANTHER" id="PTHR11764:SF14">
    <property type="entry name" value="OS02G0140200 PROTEIN"/>
    <property type="match status" value="1"/>
</dbReference>
<feature type="domain" description="Squalene cyclase C-terminal" evidence="4">
    <location>
        <begin position="1541"/>
        <end position="1658"/>
    </location>
</feature>
<feature type="domain" description="Squalene cyclase N-terminal" evidence="5">
    <location>
        <begin position="131"/>
        <end position="371"/>
    </location>
</feature>
<protein>
    <recommendedName>
        <fullName evidence="8">Terpene cyclase/mutase family member</fullName>
    </recommendedName>
</protein>
<proteinExistence type="inferred from homology"/>
<dbReference type="SUPFAM" id="SSF48239">
    <property type="entry name" value="Terpenoid cyclases/Protein prenyltransferases"/>
    <property type="match status" value="5"/>
</dbReference>
<comment type="similarity">
    <text evidence="1">Belongs to the terpene cyclase/mutase family.</text>
</comment>
<feature type="domain" description="Squalene cyclase C-terminal" evidence="4">
    <location>
        <begin position="1226"/>
        <end position="1312"/>
    </location>
</feature>
<dbReference type="PANTHER" id="PTHR11764">
    <property type="entry name" value="TERPENE CYCLASE/MUTASE FAMILY MEMBER"/>
    <property type="match status" value="1"/>
</dbReference>
<dbReference type="HOGENOM" id="CLU_003131_0_0_1"/>
<dbReference type="Proteomes" id="UP000026960">
    <property type="component" value="Chromosome 2"/>
</dbReference>
<dbReference type="eggNOG" id="KOG0497">
    <property type="taxonomic scope" value="Eukaryota"/>
</dbReference>
<dbReference type="GO" id="GO:0005811">
    <property type="term" value="C:lipid droplet"/>
    <property type="evidence" value="ECO:0007669"/>
    <property type="project" value="InterPro"/>
</dbReference>
<evidence type="ECO:0000259" key="4">
    <source>
        <dbReference type="Pfam" id="PF13243"/>
    </source>
</evidence>
<dbReference type="CDD" id="cd02892">
    <property type="entry name" value="SQCY_1"/>
    <property type="match status" value="1"/>
</dbReference>
<dbReference type="Pfam" id="PF13243">
    <property type="entry name" value="SQHop_cyclase_C"/>
    <property type="match status" value="3"/>
</dbReference>
<dbReference type="EnsemblPlants" id="OBART02G03330.1">
    <property type="protein sequence ID" value="OBART02G03330.1"/>
    <property type="gene ID" value="OBART02G03330"/>
</dbReference>
<accession>A0A0D3F0I8</accession>
<reference evidence="6" key="2">
    <citation type="submission" date="2015-03" db="UniProtKB">
        <authorList>
            <consortium name="EnsemblPlants"/>
        </authorList>
    </citation>
    <scope>IDENTIFICATION</scope>
</reference>
<evidence type="ECO:0000256" key="3">
    <source>
        <dbReference type="ARBA" id="ARBA00023235"/>
    </source>
</evidence>
<feature type="domain" description="Squalene cyclase C-terminal" evidence="4">
    <location>
        <begin position="518"/>
        <end position="659"/>
    </location>
</feature>
<dbReference type="Pfam" id="PF13249">
    <property type="entry name" value="SQHop_cyclase_N"/>
    <property type="match status" value="2"/>
</dbReference>
<dbReference type="GO" id="GO:0016104">
    <property type="term" value="P:triterpenoid biosynthetic process"/>
    <property type="evidence" value="ECO:0007669"/>
    <property type="project" value="InterPro"/>
</dbReference>
<keyword evidence="7" id="KW-1185">Reference proteome</keyword>
<dbReference type="Gramene" id="OBART02G03330.1">
    <property type="protein sequence ID" value="OBART02G03330.1"/>
    <property type="gene ID" value="OBART02G03330"/>
</dbReference>
<evidence type="ECO:0000259" key="5">
    <source>
        <dbReference type="Pfam" id="PF13249"/>
    </source>
</evidence>
<dbReference type="InterPro" id="IPR032696">
    <property type="entry name" value="SQ_cyclase_C"/>
</dbReference>
<dbReference type="Gene3D" id="1.50.10.20">
    <property type="match status" value="6"/>
</dbReference>
<keyword evidence="2" id="KW-0677">Repeat</keyword>
<dbReference type="NCBIfam" id="TIGR01787">
    <property type="entry name" value="squalene_cyclas"/>
    <property type="match status" value="1"/>
</dbReference>
<dbReference type="InterPro" id="IPR008930">
    <property type="entry name" value="Terpenoid_cyclase/PrenylTrfase"/>
</dbReference>
<dbReference type="FunFam" id="1.50.10.20:FF:000002">
    <property type="entry name" value="Terpene cyclase/mutase family member"/>
    <property type="match status" value="2"/>
</dbReference>
<dbReference type="PaxDb" id="65489-OBART02G03330.1"/>